<reference evidence="2" key="1">
    <citation type="submission" date="2022-11" db="EMBL/GenBank/DDBJ databases">
        <authorList>
            <person name="Hyden B.L."/>
            <person name="Feng K."/>
            <person name="Yates T."/>
            <person name="Jawdy S."/>
            <person name="Smart L.B."/>
            <person name="Muchero W."/>
        </authorList>
    </citation>
    <scope>NUCLEOTIDE SEQUENCE</scope>
    <source>
        <tissue evidence="2">Shoot tip</tissue>
    </source>
</reference>
<accession>A0A9Q0Q309</accession>
<dbReference type="AlphaFoldDB" id="A0A9Q0Q309"/>
<sequence>MISSQQENKFTTNGNTSSSFTSLTHLLSDLPALICIFYFISANIQLREPKIFFLLPVLEM</sequence>
<dbReference type="EMBL" id="JAPFFK010000017">
    <property type="protein sequence ID" value="KAJ6699113.1"/>
    <property type="molecule type" value="Genomic_DNA"/>
</dbReference>
<keyword evidence="3" id="KW-1185">Reference proteome</keyword>
<comment type="caution">
    <text evidence="2">The sequence shown here is derived from an EMBL/GenBank/DDBJ whole genome shotgun (WGS) entry which is preliminary data.</text>
</comment>
<dbReference type="Proteomes" id="UP001151532">
    <property type="component" value="Chromosome 6"/>
</dbReference>
<reference evidence="2" key="2">
    <citation type="journal article" date="2023" name="Int. J. Mol. Sci.">
        <title>De Novo Assembly and Annotation of 11 Diverse Shrub Willow (Salix) Genomes Reveals Novel Gene Organization in Sex-Linked Regions.</title>
        <authorList>
            <person name="Hyden B."/>
            <person name="Feng K."/>
            <person name="Yates T.B."/>
            <person name="Jawdy S."/>
            <person name="Cereghino C."/>
            <person name="Smart L.B."/>
            <person name="Muchero W."/>
        </authorList>
    </citation>
    <scope>NUCLEOTIDE SEQUENCE</scope>
    <source>
        <tissue evidence="2">Shoot tip</tissue>
    </source>
</reference>
<proteinExistence type="predicted"/>
<protein>
    <submittedName>
        <fullName evidence="2">Uncharacterized protein</fullName>
    </submittedName>
</protein>
<name>A0A9Q0Q309_SALPP</name>
<keyword evidence="1" id="KW-1133">Transmembrane helix</keyword>
<keyword evidence="1" id="KW-0472">Membrane</keyword>
<evidence type="ECO:0000256" key="1">
    <source>
        <dbReference type="SAM" id="Phobius"/>
    </source>
</evidence>
<keyword evidence="1" id="KW-0812">Transmembrane</keyword>
<feature type="transmembrane region" description="Helical" evidence="1">
    <location>
        <begin position="20"/>
        <end position="40"/>
    </location>
</feature>
<evidence type="ECO:0000313" key="3">
    <source>
        <dbReference type="Proteomes" id="UP001151532"/>
    </source>
</evidence>
<evidence type="ECO:0000313" key="2">
    <source>
        <dbReference type="EMBL" id="KAJ6699113.1"/>
    </source>
</evidence>
<organism evidence="2 3">
    <name type="scientific">Salix purpurea</name>
    <name type="common">Purple osier willow</name>
    <dbReference type="NCBI Taxonomy" id="77065"/>
    <lineage>
        <taxon>Eukaryota</taxon>
        <taxon>Viridiplantae</taxon>
        <taxon>Streptophyta</taxon>
        <taxon>Embryophyta</taxon>
        <taxon>Tracheophyta</taxon>
        <taxon>Spermatophyta</taxon>
        <taxon>Magnoliopsida</taxon>
        <taxon>eudicotyledons</taxon>
        <taxon>Gunneridae</taxon>
        <taxon>Pentapetalae</taxon>
        <taxon>rosids</taxon>
        <taxon>fabids</taxon>
        <taxon>Malpighiales</taxon>
        <taxon>Salicaceae</taxon>
        <taxon>Saliceae</taxon>
        <taxon>Salix</taxon>
    </lineage>
</organism>
<gene>
    <name evidence="2" type="ORF">OIU79_012388</name>
</gene>